<accession>A0A6D2KG13</accession>
<feature type="domain" description="F-box associated beta-propeller type 3" evidence="2">
    <location>
        <begin position="117"/>
        <end position="399"/>
    </location>
</feature>
<gene>
    <name evidence="3" type="ORF">MERR_LOCUS34298</name>
</gene>
<dbReference type="InterPro" id="IPR017451">
    <property type="entry name" value="F-box-assoc_interact_dom"/>
</dbReference>
<name>A0A6D2KG13_9BRAS</name>
<protein>
    <submittedName>
        <fullName evidence="3">Uncharacterized protein</fullName>
    </submittedName>
</protein>
<keyword evidence="4" id="KW-1185">Reference proteome</keyword>
<reference evidence="3" key="1">
    <citation type="submission" date="2020-01" db="EMBL/GenBank/DDBJ databases">
        <authorList>
            <person name="Mishra B."/>
        </authorList>
    </citation>
    <scope>NUCLEOTIDE SEQUENCE [LARGE SCALE GENOMIC DNA]</scope>
</reference>
<comment type="caution">
    <text evidence="3">The sequence shown here is derived from an EMBL/GenBank/DDBJ whole genome shotgun (WGS) entry which is preliminary data.</text>
</comment>
<proteinExistence type="predicted"/>
<evidence type="ECO:0000259" key="2">
    <source>
        <dbReference type="Pfam" id="PF08268"/>
    </source>
</evidence>
<dbReference type="EMBL" id="CACVBM020001362">
    <property type="protein sequence ID" value="CAA7047063.1"/>
    <property type="molecule type" value="Genomic_DNA"/>
</dbReference>
<evidence type="ECO:0000259" key="1">
    <source>
        <dbReference type="Pfam" id="PF00646"/>
    </source>
</evidence>
<dbReference type="OrthoDB" id="1079956at2759"/>
<dbReference type="Pfam" id="PF00646">
    <property type="entry name" value="F-box"/>
    <property type="match status" value="1"/>
</dbReference>
<sequence length="424" mass="46981">MVTHFLIKDHHQNKLFRGINQSRVWLGDGIEDNVESDHKSSGKLQVLPLDMEVETLTRLPGKALMKFLCVSKSWSSIIRSQSFVDSYYAMSSATRSRFIIAFTNCVLAEVVLAKVDVERLFIFSSSHEGDETSSLVANLDMTIPSVTLAHGSKCTSVHGFVGCCHGFKFTICNPSTGQAITFPCNGARTSLGYDPLHDQFKALTLVTPPNGLNQSSLVHEVITLGGGGVVSRKQFTSLPHYPMTKGICINGFLYYGAWTSGLGGTTPVFVCFDVRHESLSFITTPKDFLVWEGHLVLIEYKGKLACIVKEYPLKHFNSFDLWILEDMKKPEWSKQTFLLPFSFGIAKYVTSQGTNKAGEIIFSSTTLPLQGVPFYIYYYNTDSKDLRRVQIHGITDTQFGGPFGLTGACCLSLSPQHVDSVAYL</sequence>
<dbReference type="Proteomes" id="UP000467841">
    <property type="component" value="Unassembled WGS sequence"/>
</dbReference>
<dbReference type="NCBIfam" id="TIGR01640">
    <property type="entry name" value="F_box_assoc_1"/>
    <property type="match status" value="1"/>
</dbReference>
<dbReference type="InterPro" id="IPR036047">
    <property type="entry name" value="F-box-like_dom_sf"/>
</dbReference>
<dbReference type="InterPro" id="IPR013187">
    <property type="entry name" value="F-box-assoc_dom_typ3"/>
</dbReference>
<feature type="domain" description="F-box" evidence="1">
    <location>
        <begin position="47"/>
        <end position="83"/>
    </location>
</feature>
<dbReference type="Pfam" id="PF08268">
    <property type="entry name" value="FBA_3"/>
    <property type="match status" value="1"/>
</dbReference>
<evidence type="ECO:0000313" key="3">
    <source>
        <dbReference type="EMBL" id="CAA7047063.1"/>
    </source>
</evidence>
<dbReference type="InterPro" id="IPR001810">
    <property type="entry name" value="F-box_dom"/>
</dbReference>
<evidence type="ECO:0000313" key="4">
    <source>
        <dbReference type="Proteomes" id="UP000467841"/>
    </source>
</evidence>
<dbReference type="PANTHER" id="PTHR31111:SF100">
    <property type="entry name" value="F-BOX DOMAIN-CONTAINING PROTEIN"/>
    <property type="match status" value="1"/>
</dbReference>
<organism evidence="3 4">
    <name type="scientific">Microthlaspi erraticum</name>
    <dbReference type="NCBI Taxonomy" id="1685480"/>
    <lineage>
        <taxon>Eukaryota</taxon>
        <taxon>Viridiplantae</taxon>
        <taxon>Streptophyta</taxon>
        <taxon>Embryophyta</taxon>
        <taxon>Tracheophyta</taxon>
        <taxon>Spermatophyta</taxon>
        <taxon>Magnoliopsida</taxon>
        <taxon>eudicotyledons</taxon>
        <taxon>Gunneridae</taxon>
        <taxon>Pentapetalae</taxon>
        <taxon>rosids</taxon>
        <taxon>malvids</taxon>
        <taxon>Brassicales</taxon>
        <taxon>Brassicaceae</taxon>
        <taxon>Coluteocarpeae</taxon>
        <taxon>Microthlaspi</taxon>
    </lineage>
</organism>
<dbReference type="AlphaFoldDB" id="A0A6D2KG13"/>
<dbReference type="PANTHER" id="PTHR31111">
    <property type="entry name" value="BNAA05G37150D PROTEIN-RELATED"/>
    <property type="match status" value="1"/>
</dbReference>
<dbReference type="SUPFAM" id="SSF81383">
    <property type="entry name" value="F-box domain"/>
    <property type="match status" value="1"/>
</dbReference>